<dbReference type="EMBL" id="CAKLBY020000035">
    <property type="protein sequence ID" value="CAK7909990.1"/>
    <property type="molecule type" value="Genomic_DNA"/>
</dbReference>
<proteinExistence type="predicted"/>
<organism evidence="1 2">
    <name type="scientific">Peronospora matthiolae</name>
    <dbReference type="NCBI Taxonomy" id="2874970"/>
    <lineage>
        <taxon>Eukaryota</taxon>
        <taxon>Sar</taxon>
        <taxon>Stramenopiles</taxon>
        <taxon>Oomycota</taxon>
        <taxon>Peronosporomycetes</taxon>
        <taxon>Peronosporales</taxon>
        <taxon>Peronosporaceae</taxon>
        <taxon>Peronospora</taxon>
    </lineage>
</organism>
<evidence type="ECO:0000313" key="2">
    <source>
        <dbReference type="Proteomes" id="UP001162060"/>
    </source>
</evidence>
<reference evidence="1" key="1">
    <citation type="submission" date="2024-01" db="EMBL/GenBank/DDBJ databases">
        <authorList>
            <person name="Webb A."/>
        </authorList>
    </citation>
    <scope>NUCLEOTIDE SEQUENCE</scope>
    <source>
        <strain evidence="1">Pm1</strain>
    </source>
</reference>
<name>A0AAV1T9G7_9STRA</name>
<dbReference type="PANTHER" id="PTHR11439">
    <property type="entry name" value="GAG-POL-RELATED RETROTRANSPOSON"/>
    <property type="match status" value="1"/>
</dbReference>
<dbReference type="Proteomes" id="UP001162060">
    <property type="component" value="Unassembled WGS sequence"/>
</dbReference>
<dbReference type="CDD" id="cd09272">
    <property type="entry name" value="RNase_HI_RT_Ty1"/>
    <property type="match status" value="1"/>
</dbReference>
<dbReference type="AlphaFoldDB" id="A0AAV1T9G7"/>
<comment type="caution">
    <text evidence="1">The sequence shown here is derived from an EMBL/GenBank/DDBJ whole genome shotgun (WGS) entry which is preliminary data.</text>
</comment>
<dbReference type="PANTHER" id="PTHR11439:SF440">
    <property type="entry name" value="INTEGRASE CATALYTIC DOMAIN-CONTAINING PROTEIN"/>
    <property type="match status" value="1"/>
</dbReference>
<gene>
    <name evidence="1" type="ORF">PM001_LOCUS4045</name>
</gene>
<evidence type="ECO:0000313" key="1">
    <source>
        <dbReference type="EMBL" id="CAK7909990.1"/>
    </source>
</evidence>
<protein>
    <submittedName>
        <fullName evidence="1">Uncharacterized protein</fullName>
    </submittedName>
</protein>
<accession>A0AAV1T9G7</accession>
<sequence>MRVTIDNSGGYVLDQAEAIGELLHDSALLTETKVQGAPTIKTFRSFVGSLLWIARCTRPDIAFAVHKATRQTHQPRLHDLKLAKRIARYLKRTQDYKLRMEPAKHLDIKIQLEAYSDADFAAEKSDRKSFTGSIIRLNGMPVSWTSKKQGGVSLSTMEAEFVAASEQARELLGFREMLNEIGKPPALPMYIDVRTKFVCDFARRGIILSQYVRPKQQLADHLTKALDAVKLAALCEMIGLDKDGMS</sequence>